<reference evidence="3 4" key="1">
    <citation type="submission" date="2016-10" db="EMBL/GenBank/DDBJ databases">
        <authorList>
            <person name="de Groot N.N."/>
        </authorList>
    </citation>
    <scope>NUCLEOTIDE SEQUENCE [LARGE SCALE GENOMIC DNA]</scope>
    <source>
        <strain evidence="3 4">CGMCC 4.7037</strain>
    </source>
</reference>
<evidence type="ECO:0000256" key="2">
    <source>
        <dbReference type="ARBA" id="ARBA00023002"/>
    </source>
</evidence>
<accession>A0A1H6DTV9</accession>
<sequence length="260" mass="26839">MTDLKGKTALVTGASKGMGRAIAQRLAGDGALVAVHYGRDAEAAKETVAAIEQAGGEAFPVRAEFGTDGDVRTLLTGLTAGLQGLSLDILVNNAACGNQETVRAGSVDRLTPEQFDEVFAINVKAPLFLVQAALPLMADGGRVVNISSLATRVALPYQIAYAMTKGALEVMSRTLANALGARGITVNTVSPGATDTDVTDTLRDPEIRTVLTGLTALGRIGRPADIADAVAFLASDDARWVTGNVIDATGGAYLGPMWAR</sequence>
<dbReference type="FunFam" id="3.40.50.720:FF:000084">
    <property type="entry name" value="Short-chain dehydrogenase reductase"/>
    <property type="match status" value="1"/>
</dbReference>
<name>A0A1H6DTV9_9ACTN</name>
<dbReference type="OrthoDB" id="3571370at2"/>
<dbReference type="AlphaFoldDB" id="A0A1H6DTV9"/>
<dbReference type="Proteomes" id="UP000236732">
    <property type="component" value="Unassembled WGS sequence"/>
</dbReference>
<organism evidence="3 4">
    <name type="scientific">Nonomuraea solani</name>
    <dbReference type="NCBI Taxonomy" id="1144553"/>
    <lineage>
        <taxon>Bacteria</taxon>
        <taxon>Bacillati</taxon>
        <taxon>Actinomycetota</taxon>
        <taxon>Actinomycetes</taxon>
        <taxon>Streptosporangiales</taxon>
        <taxon>Streptosporangiaceae</taxon>
        <taxon>Nonomuraea</taxon>
    </lineage>
</organism>
<keyword evidence="2" id="KW-0560">Oxidoreductase</keyword>
<dbReference type="PRINTS" id="PR00080">
    <property type="entry name" value="SDRFAMILY"/>
</dbReference>
<keyword evidence="4" id="KW-1185">Reference proteome</keyword>
<gene>
    <name evidence="3" type="ORF">SAMN05444920_106310</name>
</gene>
<dbReference type="Gene3D" id="3.40.50.720">
    <property type="entry name" value="NAD(P)-binding Rossmann-like Domain"/>
    <property type="match status" value="1"/>
</dbReference>
<dbReference type="InterPro" id="IPR036291">
    <property type="entry name" value="NAD(P)-bd_dom_sf"/>
</dbReference>
<evidence type="ECO:0000313" key="4">
    <source>
        <dbReference type="Proteomes" id="UP000236732"/>
    </source>
</evidence>
<dbReference type="GO" id="GO:0016491">
    <property type="term" value="F:oxidoreductase activity"/>
    <property type="evidence" value="ECO:0007669"/>
    <property type="project" value="UniProtKB-KW"/>
</dbReference>
<comment type="similarity">
    <text evidence="1">Belongs to the short-chain dehydrogenases/reductases (SDR) family.</text>
</comment>
<protein>
    <submittedName>
        <fullName evidence="3">NAD(P)-dependent dehydrogenase, short-chain alcohol dehydrogenase family</fullName>
    </submittedName>
</protein>
<dbReference type="InterPro" id="IPR020904">
    <property type="entry name" value="Sc_DH/Rdtase_CS"/>
</dbReference>
<dbReference type="PANTHER" id="PTHR43639:SF1">
    <property type="entry name" value="SHORT-CHAIN DEHYDROGENASE_REDUCTASE FAMILY PROTEIN"/>
    <property type="match status" value="1"/>
</dbReference>
<dbReference type="PROSITE" id="PS00061">
    <property type="entry name" value="ADH_SHORT"/>
    <property type="match status" value="1"/>
</dbReference>
<dbReference type="InterPro" id="IPR002347">
    <property type="entry name" value="SDR_fam"/>
</dbReference>
<dbReference type="PRINTS" id="PR00081">
    <property type="entry name" value="GDHRDH"/>
</dbReference>
<dbReference type="RefSeq" id="WP_103958222.1">
    <property type="nucleotide sequence ID" value="NZ_FNVT01000006.1"/>
</dbReference>
<proteinExistence type="inferred from homology"/>
<dbReference type="PANTHER" id="PTHR43639">
    <property type="entry name" value="OXIDOREDUCTASE, SHORT-CHAIN DEHYDROGENASE/REDUCTASE FAMILY (AFU_ORTHOLOGUE AFUA_5G02870)"/>
    <property type="match status" value="1"/>
</dbReference>
<dbReference type="SUPFAM" id="SSF51735">
    <property type="entry name" value="NAD(P)-binding Rossmann-fold domains"/>
    <property type="match status" value="1"/>
</dbReference>
<evidence type="ECO:0000256" key="1">
    <source>
        <dbReference type="ARBA" id="ARBA00006484"/>
    </source>
</evidence>
<dbReference type="EMBL" id="FNVT01000006">
    <property type="protein sequence ID" value="SEG88822.1"/>
    <property type="molecule type" value="Genomic_DNA"/>
</dbReference>
<evidence type="ECO:0000313" key="3">
    <source>
        <dbReference type="EMBL" id="SEG88822.1"/>
    </source>
</evidence>
<dbReference type="Pfam" id="PF13561">
    <property type="entry name" value="adh_short_C2"/>
    <property type="match status" value="1"/>
</dbReference>